<name>A0A368X5K4_MARNT</name>
<dbReference type="EMBL" id="QPJI01000019">
    <property type="protein sequence ID" value="RCW63280.1"/>
    <property type="molecule type" value="Genomic_DNA"/>
</dbReference>
<sequence length="159" mass="17963">MQRQPASPDGQFGEAIKFFRPQVACTVQKVWVRGSSEHSVNLELAPVVESGADWEHKITVQVSTTELPKFCSCLLRIIPQVEYKYHGTDRNKSYSLQWQSGGVLRLDLSAPKKRLFIAITGEEVFWLSDLVLDQLHRNTSNMSKTDLINLLNRSFKGAG</sequence>
<evidence type="ECO:0000313" key="1">
    <source>
        <dbReference type="EMBL" id="RCW63280.1"/>
    </source>
</evidence>
<dbReference type="AlphaFoldDB" id="A0A368X5K4"/>
<gene>
    <name evidence="1" type="ORF">DET61_11947</name>
</gene>
<dbReference type="Proteomes" id="UP000253647">
    <property type="component" value="Unassembled WGS sequence"/>
</dbReference>
<proteinExistence type="predicted"/>
<reference evidence="1 2" key="1">
    <citation type="submission" date="2018-07" db="EMBL/GenBank/DDBJ databases">
        <title>Freshwater and sediment microbial communities from various areas in North America, analyzing microbe dynamics in response to fracking.</title>
        <authorList>
            <person name="Lamendella R."/>
        </authorList>
    </citation>
    <scope>NUCLEOTIDE SEQUENCE [LARGE SCALE GENOMIC DNA]</scope>
    <source>
        <strain evidence="1 2">105B</strain>
    </source>
</reference>
<dbReference type="RefSeq" id="WP_114435313.1">
    <property type="nucleotide sequence ID" value="NZ_QPJI01000019.1"/>
</dbReference>
<organism evidence="1 2">
    <name type="scientific">Marinobacter nauticus</name>
    <name type="common">Marinobacter hydrocarbonoclasticus</name>
    <name type="synonym">Marinobacter aquaeolei</name>
    <dbReference type="NCBI Taxonomy" id="2743"/>
    <lineage>
        <taxon>Bacteria</taxon>
        <taxon>Pseudomonadati</taxon>
        <taxon>Pseudomonadota</taxon>
        <taxon>Gammaproteobacteria</taxon>
        <taxon>Pseudomonadales</taxon>
        <taxon>Marinobacteraceae</taxon>
        <taxon>Marinobacter</taxon>
    </lineage>
</organism>
<accession>A0A368X5K4</accession>
<protein>
    <submittedName>
        <fullName evidence="1">Uncharacterized protein</fullName>
    </submittedName>
</protein>
<comment type="caution">
    <text evidence="1">The sequence shown here is derived from an EMBL/GenBank/DDBJ whole genome shotgun (WGS) entry which is preliminary data.</text>
</comment>
<evidence type="ECO:0000313" key="2">
    <source>
        <dbReference type="Proteomes" id="UP000253647"/>
    </source>
</evidence>